<organism evidence="2 3">
    <name type="scientific">Niallia alba</name>
    <dbReference type="NCBI Taxonomy" id="2729105"/>
    <lineage>
        <taxon>Bacteria</taxon>
        <taxon>Bacillati</taxon>
        <taxon>Bacillota</taxon>
        <taxon>Bacilli</taxon>
        <taxon>Bacillales</taxon>
        <taxon>Bacillaceae</taxon>
        <taxon>Niallia</taxon>
    </lineage>
</organism>
<sequence length="60" mass="7025">MWNGTKKIIWLLIGSTILSSVFSAFMLFFCLRVYNDTSFLKRKLSNSGDNAIKFQKYRKP</sequence>
<name>A0A7Y0PMD1_9BACI</name>
<gene>
    <name evidence="2" type="ORF">HHU08_11705</name>
</gene>
<evidence type="ECO:0000313" key="3">
    <source>
        <dbReference type="Proteomes" id="UP000588491"/>
    </source>
</evidence>
<accession>A0A7Y0PMD1</accession>
<reference evidence="2 3" key="1">
    <citation type="submission" date="2020-04" db="EMBL/GenBank/DDBJ databases">
        <title>Bacillus sp. UniB3 isolated from commercial digestive syrup.</title>
        <authorList>
            <person name="Thorat V."/>
            <person name="Kirdat K."/>
            <person name="Tiwarekar B."/>
            <person name="Yadav A."/>
        </authorList>
    </citation>
    <scope>NUCLEOTIDE SEQUENCE [LARGE SCALE GENOMIC DNA]</scope>
    <source>
        <strain evidence="2 3">UniB3</strain>
    </source>
</reference>
<dbReference type="RefSeq" id="WP_016205003.1">
    <property type="nucleotide sequence ID" value="NZ_JABBPK010000001.1"/>
</dbReference>
<keyword evidence="1" id="KW-0812">Transmembrane</keyword>
<keyword evidence="1" id="KW-0472">Membrane</keyword>
<keyword evidence="1" id="KW-1133">Transmembrane helix</keyword>
<evidence type="ECO:0000313" key="2">
    <source>
        <dbReference type="EMBL" id="NMO77660.1"/>
    </source>
</evidence>
<protein>
    <submittedName>
        <fullName evidence="2">Uncharacterized protein</fullName>
    </submittedName>
</protein>
<proteinExistence type="predicted"/>
<evidence type="ECO:0000256" key="1">
    <source>
        <dbReference type="SAM" id="Phobius"/>
    </source>
</evidence>
<feature type="transmembrane region" description="Helical" evidence="1">
    <location>
        <begin position="12"/>
        <end position="34"/>
    </location>
</feature>
<dbReference type="EMBL" id="JABBPK010000001">
    <property type="protein sequence ID" value="NMO77660.1"/>
    <property type="molecule type" value="Genomic_DNA"/>
</dbReference>
<dbReference type="Proteomes" id="UP000588491">
    <property type="component" value="Unassembled WGS sequence"/>
</dbReference>
<comment type="caution">
    <text evidence="2">The sequence shown here is derived from an EMBL/GenBank/DDBJ whole genome shotgun (WGS) entry which is preliminary data.</text>
</comment>
<dbReference type="AlphaFoldDB" id="A0A7Y0PMD1"/>
<keyword evidence="3" id="KW-1185">Reference proteome</keyword>